<dbReference type="AlphaFoldDB" id="A0A4T9T6Z1"/>
<feature type="domain" description="Electron transfer flavoprotein alpha/beta-subunit N-terminal" evidence="4">
    <location>
        <begin position="21"/>
        <end position="214"/>
    </location>
</feature>
<dbReference type="OrthoDB" id="9804960at2"/>
<dbReference type="PIRSF" id="PIRSF000090">
    <property type="entry name" value="Beta-ETF"/>
    <property type="match status" value="1"/>
</dbReference>
<dbReference type="RefSeq" id="WP_136846004.1">
    <property type="nucleotide sequence ID" value="NZ_CAPYQC010000001.1"/>
</dbReference>
<reference evidence="5 6" key="1">
    <citation type="submission" date="2019-04" db="EMBL/GenBank/DDBJ databases">
        <title>Microbes associate with the intestines of laboratory mice.</title>
        <authorList>
            <person name="Navarre W."/>
            <person name="Wong E."/>
            <person name="Huang K.C."/>
            <person name="Tropini C."/>
            <person name="Ng K."/>
            <person name="Yu B."/>
        </authorList>
    </citation>
    <scope>NUCLEOTIDE SEQUENCE [LARGE SCALE GENOMIC DNA]</scope>
    <source>
        <strain evidence="5 6">NM48_B13</strain>
    </source>
</reference>
<evidence type="ECO:0000256" key="1">
    <source>
        <dbReference type="ARBA" id="ARBA00011355"/>
    </source>
</evidence>
<evidence type="ECO:0000259" key="4">
    <source>
        <dbReference type="SMART" id="SM00893"/>
    </source>
</evidence>
<comment type="function">
    <text evidence="2">The electron transfer flavoprotein serves as a specific electron acceptor for other dehydrogenases. It transfers the electrons to the main respiratory chain via ETF-ubiquinone oxidoreductase (ETF dehydrogenase).</text>
</comment>
<dbReference type="Gene3D" id="3.40.50.620">
    <property type="entry name" value="HUPs"/>
    <property type="match status" value="1"/>
</dbReference>
<dbReference type="SUPFAM" id="SSF52402">
    <property type="entry name" value="Adenine nucleotide alpha hydrolases-like"/>
    <property type="match status" value="1"/>
</dbReference>
<gene>
    <name evidence="5" type="primary">fixA</name>
    <name evidence="5" type="ORF">E5982_07605</name>
</gene>
<evidence type="ECO:0000256" key="3">
    <source>
        <dbReference type="ARBA" id="ARBA00042002"/>
    </source>
</evidence>
<dbReference type="PANTHER" id="PTHR21294:SF17">
    <property type="entry name" value="PROTEIN FIXA"/>
    <property type="match status" value="1"/>
</dbReference>
<dbReference type="PANTHER" id="PTHR21294">
    <property type="entry name" value="ELECTRON TRANSFER FLAVOPROTEIN BETA-SUBUNIT"/>
    <property type="match status" value="1"/>
</dbReference>
<keyword evidence="6" id="KW-1185">Reference proteome</keyword>
<dbReference type="CDD" id="cd01714">
    <property type="entry name" value="ETF_beta"/>
    <property type="match status" value="1"/>
</dbReference>
<dbReference type="InterPro" id="IPR033948">
    <property type="entry name" value="ETF_beta_N"/>
</dbReference>
<evidence type="ECO:0000313" key="5">
    <source>
        <dbReference type="EMBL" id="TJW09937.1"/>
    </source>
</evidence>
<dbReference type="EMBL" id="SSTM01000005">
    <property type="protein sequence ID" value="TJW09937.1"/>
    <property type="molecule type" value="Genomic_DNA"/>
</dbReference>
<dbReference type="GO" id="GO:0009055">
    <property type="term" value="F:electron transfer activity"/>
    <property type="evidence" value="ECO:0007669"/>
    <property type="project" value="InterPro"/>
</dbReference>
<dbReference type="SMART" id="SM00893">
    <property type="entry name" value="ETF"/>
    <property type="match status" value="1"/>
</dbReference>
<evidence type="ECO:0000256" key="2">
    <source>
        <dbReference type="ARBA" id="ARBA00025649"/>
    </source>
</evidence>
<comment type="subunit">
    <text evidence="1">Heterodimer of an alpha and a beta subunit.</text>
</comment>
<comment type="caution">
    <text evidence="5">The sequence shown here is derived from an EMBL/GenBank/DDBJ whole genome shotgun (WGS) entry which is preliminary data.</text>
</comment>
<proteinExistence type="predicted"/>
<evidence type="ECO:0000313" key="6">
    <source>
        <dbReference type="Proteomes" id="UP000309454"/>
    </source>
</evidence>
<protein>
    <recommendedName>
        <fullName evidence="3">Electron transfer flavoprotein small subunit</fullName>
    </recommendedName>
</protein>
<dbReference type="Proteomes" id="UP000309454">
    <property type="component" value="Unassembled WGS sequence"/>
</dbReference>
<dbReference type="InterPro" id="IPR012255">
    <property type="entry name" value="ETF_b"/>
</dbReference>
<sequence length="254" mass="26872">MKIVACYKLVPEEQDLVVNADSTLDFSSAPWKVGDYDLTAIEMAMRFGESAEGAEVVLLTYGDDIVTDQKLKKGVYARGPQMGYAVKDAAAQGSDPYQTASVLAAAIRKIGDVDLVVCGEGSGDVYSQQVGPILGAMLNVSVVNAVKKGSLGDGAITVKRDLEDRVEVTQMPLPAVVSTTSEACRPRIAGMKDILAAGKKEQVVWAIDDLPEAPAASSKVVVSTLAPLKKERACTVFEGVDSIGEFVEALRKAM</sequence>
<dbReference type="InterPro" id="IPR014729">
    <property type="entry name" value="Rossmann-like_a/b/a_fold"/>
</dbReference>
<name>A0A4T9T6Z1_9ACTN</name>
<dbReference type="NCBIfam" id="NF002888">
    <property type="entry name" value="PRK03359.1"/>
    <property type="match status" value="1"/>
</dbReference>
<dbReference type="InterPro" id="IPR014730">
    <property type="entry name" value="ETF_a/b_N"/>
</dbReference>
<organism evidence="5 6">
    <name type="scientific">Parvibacter caecicola</name>
    <dbReference type="NCBI Taxonomy" id="747645"/>
    <lineage>
        <taxon>Bacteria</taxon>
        <taxon>Bacillati</taxon>
        <taxon>Actinomycetota</taxon>
        <taxon>Coriobacteriia</taxon>
        <taxon>Coriobacteriales</taxon>
        <taxon>Coriobacteriaceae</taxon>
        <taxon>Parvibacter</taxon>
    </lineage>
</organism>
<dbReference type="Pfam" id="PF01012">
    <property type="entry name" value="ETF"/>
    <property type="match status" value="1"/>
</dbReference>
<accession>A0A4T9T6Z1</accession>